<protein>
    <recommendedName>
        <fullName evidence="6">Myb/SANT-like domain-containing protein</fullName>
    </recommendedName>
</protein>
<feature type="compositionally biased region" description="Polar residues" evidence="1">
    <location>
        <begin position="238"/>
        <end position="247"/>
    </location>
</feature>
<feature type="compositionally biased region" description="Acidic residues" evidence="1">
    <location>
        <begin position="199"/>
        <end position="211"/>
    </location>
</feature>
<name>A0A9P7MQZ3_9HYPO</name>
<proteinExistence type="predicted"/>
<evidence type="ECO:0000313" key="2">
    <source>
        <dbReference type="EMBL" id="KAG5958518.1"/>
    </source>
</evidence>
<evidence type="ECO:0008006" key="6">
    <source>
        <dbReference type="Google" id="ProtNLM"/>
    </source>
</evidence>
<feature type="region of interest" description="Disordered" evidence="1">
    <location>
        <begin position="166"/>
        <end position="257"/>
    </location>
</feature>
<feature type="compositionally biased region" description="Polar residues" evidence="1">
    <location>
        <begin position="216"/>
        <end position="225"/>
    </location>
</feature>
<dbReference type="Proteomes" id="UP000742024">
    <property type="component" value="Unassembled WGS sequence"/>
</dbReference>
<dbReference type="OrthoDB" id="4951717at2759"/>
<comment type="caution">
    <text evidence="3">The sequence shown here is derived from an EMBL/GenBank/DDBJ whole genome shotgun (WGS) entry which is preliminary data.</text>
</comment>
<evidence type="ECO:0000313" key="4">
    <source>
        <dbReference type="Proteomes" id="UP000742024"/>
    </source>
</evidence>
<gene>
    <name evidence="3" type="ORF">E4U56_002503</name>
    <name evidence="2" type="ORF">E4U57_001276</name>
</gene>
<keyword evidence="4" id="KW-1185">Reference proteome</keyword>
<dbReference type="AlphaFoldDB" id="A0A9P7MQZ3"/>
<reference evidence="3 4" key="1">
    <citation type="journal article" date="2020" name="bioRxiv">
        <title>Whole genome comparisons of ergot fungi reveals the divergence and evolution of species within the genus Claviceps are the result of varying mechanisms driving genome evolution and host range expansion.</title>
        <authorList>
            <person name="Wyka S.A."/>
            <person name="Mondo S.J."/>
            <person name="Liu M."/>
            <person name="Dettman J."/>
            <person name="Nalam V."/>
            <person name="Broders K.D."/>
        </authorList>
    </citation>
    <scope>NUCLEOTIDE SEQUENCE</scope>
    <source>
        <strain evidence="3">CCC 1102</strain>
        <strain evidence="2 4">LM583</strain>
    </source>
</reference>
<sequence>MHEPSQSTASPNGRHRWSAEETFLFLELLLEARRCQQLNSNRIRDIRDVLESFIPTLSTRFPNRQWNMKVIENRFAWLKGTWQAFCAAAAIPGTTFNEETGMLQINKASAKVLESGHKRYGSFVVAKPLPTNDNVTRSEWAEIFLTDLPARDTTFDSHHYRGFSKPAEAEATEEGEGQPSQESQEEAWGGTQDNNAGDESPEEDTSDEDILDLQPSRRNANNTRIPTVKPSNIARPAASSSRNTYTTPKPLHGLPNRFARSLPQNRIMEQSSELSQVLSNVRGPRHGGRQEHIIIHQARSPHAEEIEKASKDCQLLFEDFGIPTMMKVILWLKEDTMNAPIWNSLSSKEAKIVLVETILGAELSR</sequence>
<evidence type="ECO:0000256" key="1">
    <source>
        <dbReference type="SAM" id="MobiDB-lite"/>
    </source>
</evidence>
<evidence type="ECO:0000313" key="3">
    <source>
        <dbReference type="EMBL" id="KAG5964000.1"/>
    </source>
</evidence>
<dbReference type="EMBL" id="SRPR01000145">
    <property type="protein sequence ID" value="KAG5958518.1"/>
    <property type="molecule type" value="Genomic_DNA"/>
</dbReference>
<organism evidence="3 5">
    <name type="scientific">Claviceps arundinis</name>
    <dbReference type="NCBI Taxonomy" id="1623583"/>
    <lineage>
        <taxon>Eukaryota</taxon>
        <taxon>Fungi</taxon>
        <taxon>Dikarya</taxon>
        <taxon>Ascomycota</taxon>
        <taxon>Pezizomycotina</taxon>
        <taxon>Sordariomycetes</taxon>
        <taxon>Hypocreomycetidae</taxon>
        <taxon>Hypocreales</taxon>
        <taxon>Clavicipitaceae</taxon>
        <taxon>Claviceps</taxon>
    </lineage>
</organism>
<dbReference type="EMBL" id="SRPS01000182">
    <property type="protein sequence ID" value="KAG5964000.1"/>
    <property type="molecule type" value="Genomic_DNA"/>
</dbReference>
<evidence type="ECO:0000313" key="5">
    <source>
        <dbReference type="Proteomes" id="UP000784919"/>
    </source>
</evidence>
<dbReference type="Proteomes" id="UP000784919">
    <property type="component" value="Unassembled WGS sequence"/>
</dbReference>
<accession>A0A9P7MQZ3</accession>